<dbReference type="Proteomes" id="UP000007813">
    <property type="component" value="Unassembled WGS sequence"/>
</dbReference>
<dbReference type="AlphaFoldDB" id="J3EZI2"/>
<keyword evidence="1" id="KW-1133">Transmembrane helix</keyword>
<accession>J3EZI2</accession>
<evidence type="ECO:0000313" key="3">
    <source>
        <dbReference type="Proteomes" id="UP000007813"/>
    </source>
</evidence>
<dbReference type="EMBL" id="ALJD01000002">
    <property type="protein sequence ID" value="EJN61017.1"/>
    <property type="molecule type" value="Genomic_DNA"/>
</dbReference>
<sequence>MSGDTGVENRQVTARAGRDGIVGAVGDIFWTVVAVVAMWVGGAMVLSPHASLNLLGYGFGLFLVVDGVLLLYLVWWRWR</sequence>
<organism evidence="2 3">
    <name type="scientific">Halogranum salarium B-1</name>
    <dbReference type="NCBI Taxonomy" id="1210908"/>
    <lineage>
        <taxon>Archaea</taxon>
        <taxon>Methanobacteriati</taxon>
        <taxon>Methanobacteriota</taxon>
        <taxon>Stenosarchaea group</taxon>
        <taxon>Halobacteria</taxon>
        <taxon>Halobacteriales</taxon>
        <taxon>Haloferacaceae</taxon>
    </lineage>
</organism>
<proteinExistence type="predicted"/>
<keyword evidence="1" id="KW-0472">Membrane</keyword>
<gene>
    <name evidence="2" type="ORF">HSB1_00580</name>
</gene>
<reference evidence="2 3" key="1">
    <citation type="journal article" date="2012" name="J. Bacteriol.">
        <title>Draft Genome Sequence of the Extremely Halophilic Archaeon Halogranum salarium B-1T.</title>
        <authorList>
            <person name="Kim K.K."/>
            <person name="Lee K.C."/>
            <person name="Lee J.S."/>
        </authorList>
    </citation>
    <scope>NUCLEOTIDE SEQUENCE [LARGE SCALE GENOMIC DNA]</scope>
    <source>
        <strain evidence="2 3">B-1</strain>
    </source>
</reference>
<keyword evidence="1" id="KW-0812">Transmembrane</keyword>
<name>J3EZI2_9EURY</name>
<feature type="transmembrane region" description="Helical" evidence="1">
    <location>
        <begin position="54"/>
        <end position="75"/>
    </location>
</feature>
<feature type="transmembrane region" description="Helical" evidence="1">
    <location>
        <begin position="21"/>
        <end position="42"/>
    </location>
</feature>
<protein>
    <submittedName>
        <fullName evidence="2">Uncharacterized protein</fullName>
    </submittedName>
</protein>
<evidence type="ECO:0000313" key="2">
    <source>
        <dbReference type="EMBL" id="EJN61017.1"/>
    </source>
</evidence>
<dbReference type="RefSeq" id="WP_009365402.1">
    <property type="nucleotide sequence ID" value="NZ_ALJD01000002.1"/>
</dbReference>
<comment type="caution">
    <text evidence="2">The sequence shown here is derived from an EMBL/GenBank/DDBJ whole genome shotgun (WGS) entry which is preliminary data.</text>
</comment>
<evidence type="ECO:0000256" key="1">
    <source>
        <dbReference type="SAM" id="Phobius"/>
    </source>
</evidence>